<accession>A0A7D5IN58</accession>
<evidence type="ECO:0000313" key="4">
    <source>
        <dbReference type="Proteomes" id="UP000509594"/>
    </source>
</evidence>
<protein>
    <submittedName>
        <fullName evidence="3">Peptide chain release factor-like protein</fullName>
    </submittedName>
</protein>
<dbReference type="SUPFAM" id="SSF53137">
    <property type="entry name" value="Translational machinery components"/>
    <property type="match status" value="1"/>
</dbReference>
<evidence type="ECO:0000256" key="1">
    <source>
        <dbReference type="SAM" id="Coils"/>
    </source>
</evidence>
<dbReference type="Gene3D" id="3.30.420.60">
    <property type="entry name" value="eRF1 domain 2"/>
    <property type="match status" value="1"/>
</dbReference>
<dbReference type="InterPro" id="IPR040783">
    <property type="entry name" value="VLRF1"/>
</dbReference>
<dbReference type="AlphaFoldDB" id="A0A7D5IN58"/>
<dbReference type="RefSeq" id="WP_176964468.1">
    <property type="nucleotide sequence ID" value="NZ_CP058215.1"/>
</dbReference>
<keyword evidence="1" id="KW-0175">Coiled coil</keyword>
<dbReference type="Proteomes" id="UP000509594">
    <property type="component" value="Chromosome"/>
</dbReference>
<keyword evidence="4" id="KW-1185">Reference proteome</keyword>
<proteinExistence type="predicted"/>
<organism evidence="3 4">
    <name type="scientific">Methanolobus zinderi</name>
    <dbReference type="NCBI Taxonomy" id="536044"/>
    <lineage>
        <taxon>Archaea</taxon>
        <taxon>Methanobacteriati</taxon>
        <taxon>Methanobacteriota</taxon>
        <taxon>Stenosarchaea group</taxon>
        <taxon>Methanomicrobia</taxon>
        <taxon>Methanosarcinales</taxon>
        <taxon>Methanosarcinaceae</taxon>
        <taxon>Methanolobus</taxon>
    </lineage>
</organism>
<dbReference type="EMBL" id="CP058215">
    <property type="protein sequence ID" value="QLC49405.1"/>
    <property type="molecule type" value="Genomic_DNA"/>
</dbReference>
<evidence type="ECO:0000313" key="3">
    <source>
        <dbReference type="EMBL" id="QLC49405.1"/>
    </source>
</evidence>
<dbReference type="Pfam" id="PF18859">
    <property type="entry name" value="acVLRF1"/>
    <property type="match status" value="1"/>
</dbReference>
<feature type="domain" description="Actinobacteria/chloroflexi VLRF1 release factor" evidence="2">
    <location>
        <begin position="212"/>
        <end position="309"/>
    </location>
</feature>
<dbReference type="InterPro" id="IPR042226">
    <property type="entry name" value="eFR1_2_sf"/>
</dbReference>
<dbReference type="GeneID" id="55820723"/>
<dbReference type="KEGG" id="mzi:HWN40_03570"/>
<name>A0A7D5IN58_9EURY</name>
<feature type="coiled-coil region" evidence="1">
    <location>
        <begin position="21"/>
        <end position="90"/>
    </location>
</feature>
<dbReference type="OrthoDB" id="124486at2157"/>
<gene>
    <name evidence="3" type="ORF">HWN40_03570</name>
</gene>
<sequence length="341" mass="38922">MSEKEGVFDNINYIFRKYSGKEELEKEISKLQSHLFELELDVNTANKRYEKSAVSEKKAVAAKQEAEEKLKAAEVRLQTLEHELEKARKDTSGELYFSRTDRFSKQRTEEFLLALSSVKDPADSLVTVYIAAGSKMENLEYHDDALKVLDSETIAMVDKVDSPTGLVLFYSPDFMITELIVPPLPLKRSCWSTGNTFDTAPVLKLLRTRASILFLVAHAGESLIGYSHDSENLDSFQLVKSSVKAKHAKGGFSQRRFERLRDEDIAHHIDKVKPALRDLIDEYGDSADYFVIAGDRQLAEEMTSDLALDIERVFSSSDIRVEKHNIPDLMKQLLIYRRYRI</sequence>
<reference evidence="3 4" key="1">
    <citation type="submission" date="2020-06" db="EMBL/GenBank/DDBJ databases">
        <title>Methanolobus halotolerans sp. nov., isolated from a saline lake Tus in Siberia.</title>
        <authorList>
            <person name="Shen Y."/>
            <person name="Chen S.-C."/>
            <person name="Lai M.-C."/>
            <person name="Huang H.-H."/>
            <person name="Chiu H.-H."/>
            <person name="Tang S.-L."/>
            <person name="Rogozin D.Y."/>
            <person name="Degermendzhy A.G."/>
        </authorList>
    </citation>
    <scope>NUCLEOTIDE SEQUENCE [LARGE SCALE GENOMIC DNA]</scope>
    <source>
        <strain evidence="3 4">DSM 21339</strain>
    </source>
</reference>
<evidence type="ECO:0000259" key="2">
    <source>
        <dbReference type="Pfam" id="PF18859"/>
    </source>
</evidence>